<dbReference type="EMBL" id="CAXKWB010056897">
    <property type="protein sequence ID" value="CAL4178903.1"/>
    <property type="molecule type" value="Genomic_DNA"/>
</dbReference>
<accession>A0AAV2SD03</accession>
<organism evidence="6 7">
    <name type="scientific">Meganyctiphanes norvegica</name>
    <name type="common">Northern krill</name>
    <name type="synonym">Thysanopoda norvegica</name>
    <dbReference type="NCBI Taxonomy" id="48144"/>
    <lineage>
        <taxon>Eukaryota</taxon>
        <taxon>Metazoa</taxon>
        <taxon>Ecdysozoa</taxon>
        <taxon>Arthropoda</taxon>
        <taxon>Crustacea</taxon>
        <taxon>Multicrustacea</taxon>
        <taxon>Malacostraca</taxon>
        <taxon>Eumalacostraca</taxon>
        <taxon>Eucarida</taxon>
        <taxon>Euphausiacea</taxon>
        <taxon>Euphausiidae</taxon>
        <taxon>Meganyctiphanes</taxon>
    </lineage>
</organism>
<evidence type="ECO:0000256" key="2">
    <source>
        <dbReference type="ARBA" id="ARBA00022692"/>
    </source>
</evidence>
<dbReference type="GO" id="GO:0015179">
    <property type="term" value="F:L-amino acid transmembrane transporter activity"/>
    <property type="evidence" value="ECO:0007669"/>
    <property type="project" value="TreeGrafter"/>
</dbReference>
<dbReference type="GO" id="GO:0016020">
    <property type="term" value="C:membrane"/>
    <property type="evidence" value="ECO:0007669"/>
    <property type="project" value="UniProtKB-SubCell"/>
</dbReference>
<proteinExistence type="predicted"/>
<dbReference type="Proteomes" id="UP001497623">
    <property type="component" value="Unassembled WGS sequence"/>
</dbReference>
<comment type="subcellular location">
    <subcellularLocation>
        <location evidence="1">Membrane</location>
        <topology evidence="1">Multi-pass membrane protein</topology>
    </subcellularLocation>
</comment>
<sequence>ITLLSGVTIIVGSIIGSGIFVSPGGVIHYAGSGGAALVIWALCGLFCILGALCFSELGCMMPEAGGEYKYIMEAFGGLPAFLTLWVNVLMIRPAAQAIIALTFAEYALSPFFPGCEPPKVPVMALATTALG</sequence>
<feature type="non-terminal residue" evidence="6">
    <location>
        <position position="131"/>
    </location>
</feature>
<evidence type="ECO:0000256" key="3">
    <source>
        <dbReference type="ARBA" id="ARBA00022989"/>
    </source>
</evidence>
<evidence type="ECO:0000256" key="1">
    <source>
        <dbReference type="ARBA" id="ARBA00004141"/>
    </source>
</evidence>
<gene>
    <name evidence="6" type="ORF">MNOR_LOCUS35086</name>
</gene>
<feature type="transmembrane region" description="Helical" evidence="5">
    <location>
        <begin position="37"/>
        <end position="58"/>
    </location>
</feature>
<evidence type="ECO:0000256" key="4">
    <source>
        <dbReference type="ARBA" id="ARBA00023136"/>
    </source>
</evidence>
<dbReference type="PANTHER" id="PTHR11785:SF528">
    <property type="entry name" value="AMINO ACID TRANSPORTER PROTEIN JHI-21"/>
    <property type="match status" value="1"/>
</dbReference>
<keyword evidence="2 5" id="KW-0812">Transmembrane</keyword>
<dbReference type="Pfam" id="PF13520">
    <property type="entry name" value="AA_permease_2"/>
    <property type="match status" value="1"/>
</dbReference>
<dbReference type="Gene3D" id="1.20.1740.10">
    <property type="entry name" value="Amino acid/polyamine transporter I"/>
    <property type="match status" value="1"/>
</dbReference>
<evidence type="ECO:0000313" key="7">
    <source>
        <dbReference type="Proteomes" id="UP001497623"/>
    </source>
</evidence>
<dbReference type="AlphaFoldDB" id="A0AAV2SD03"/>
<dbReference type="PANTHER" id="PTHR11785">
    <property type="entry name" value="AMINO ACID TRANSPORTER"/>
    <property type="match status" value="1"/>
</dbReference>
<protein>
    <submittedName>
        <fullName evidence="6">Uncharacterized protein</fullName>
    </submittedName>
</protein>
<feature type="transmembrane region" description="Helical" evidence="5">
    <location>
        <begin position="7"/>
        <end position="31"/>
    </location>
</feature>
<feature type="non-terminal residue" evidence="6">
    <location>
        <position position="1"/>
    </location>
</feature>
<name>A0AAV2SD03_MEGNR</name>
<evidence type="ECO:0000256" key="5">
    <source>
        <dbReference type="SAM" id="Phobius"/>
    </source>
</evidence>
<keyword evidence="4 5" id="KW-0472">Membrane</keyword>
<feature type="transmembrane region" description="Helical" evidence="5">
    <location>
        <begin position="70"/>
        <end position="91"/>
    </location>
</feature>
<dbReference type="InterPro" id="IPR002293">
    <property type="entry name" value="AA/rel_permease1"/>
</dbReference>
<dbReference type="InterPro" id="IPR050598">
    <property type="entry name" value="AminoAcid_Transporter"/>
</dbReference>
<evidence type="ECO:0000313" key="6">
    <source>
        <dbReference type="EMBL" id="CAL4178903.1"/>
    </source>
</evidence>
<keyword evidence="3 5" id="KW-1133">Transmembrane helix</keyword>
<comment type="caution">
    <text evidence="6">The sequence shown here is derived from an EMBL/GenBank/DDBJ whole genome shotgun (WGS) entry which is preliminary data.</text>
</comment>
<reference evidence="6 7" key="1">
    <citation type="submission" date="2024-05" db="EMBL/GenBank/DDBJ databases">
        <authorList>
            <person name="Wallberg A."/>
        </authorList>
    </citation>
    <scope>NUCLEOTIDE SEQUENCE [LARGE SCALE GENOMIC DNA]</scope>
</reference>
<keyword evidence="7" id="KW-1185">Reference proteome</keyword>